<sequence length="170" mass="18644">MGLFTSAQSDSLECLLVDQMKDLYDAEHRLIDALPKMADAASSPQLKKAFQSHLRETKGHVNRLEQAFQLLDESAKRESCEAMKGLIKEGEEMIDSKGDPAIKDAALIAAAQRVEHYEMAGYGSARNFAQRCGRSDVADLLQQTLQEEGDADKKLTEVAESSINTAAARV</sequence>
<dbReference type="PANTHER" id="PTHR30565">
    <property type="entry name" value="PROTEIN YCIF"/>
    <property type="match status" value="1"/>
</dbReference>
<dbReference type="CDD" id="cd07909">
    <property type="entry name" value="YciF"/>
    <property type="match status" value="1"/>
</dbReference>
<organism evidence="1 2">
    <name type="scientific">Allorhodopirellula solitaria</name>
    <dbReference type="NCBI Taxonomy" id="2527987"/>
    <lineage>
        <taxon>Bacteria</taxon>
        <taxon>Pseudomonadati</taxon>
        <taxon>Planctomycetota</taxon>
        <taxon>Planctomycetia</taxon>
        <taxon>Pirellulales</taxon>
        <taxon>Pirellulaceae</taxon>
        <taxon>Allorhodopirellula</taxon>
    </lineage>
</organism>
<dbReference type="OrthoDB" id="9795056at2"/>
<dbReference type="RefSeq" id="WP_146391946.1">
    <property type="nucleotide sequence ID" value="NZ_SJPK01000006.1"/>
</dbReference>
<accession>A0A5C5XSB4</accession>
<gene>
    <name evidence="1" type="ORF">CA85_30000</name>
</gene>
<dbReference type="InterPro" id="IPR010287">
    <property type="entry name" value="DUF892_YciF-like"/>
</dbReference>
<comment type="caution">
    <text evidence="1">The sequence shown here is derived from an EMBL/GenBank/DDBJ whole genome shotgun (WGS) entry which is preliminary data.</text>
</comment>
<dbReference type="Gene3D" id="1.20.1260.10">
    <property type="match status" value="1"/>
</dbReference>
<proteinExistence type="predicted"/>
<dbReference type="InterPro" id="IPR047114">
    <property type="entry name" value="YciF"/>
</dbReference>
<dbReference type="AlphaFoldDB" id="A0A5C5XSB4"/>
<dbReference type="InterPro" id="IPR009078">
    <property type="entry name" value="Ferritin-like_SF"/>
</dbReference>
<dbReference type="Pfam" id="PF05974">
    <property type="entry name" value="DUF892"/>
    <property type="match status" value="1"/>
</dbReference>
<protein>
    <submittedName>
        <fullName evidence="1">Uncharacterized protein</fullName>
    </submittedName>
</protein>
<dbReference type="InterPro" id="IPR012347">
    <property type="entry name" value="Ferritin-like"/>
</dbReference>
<dbReference type="PANTHER" id="PTHR30565:SF9">
    <property type="entry name" value="PROTEIN YCIF"/>
    <property type="match status" value="1"/>
</dbReference>
<name>A0A5C5XSB4_9BACT</name>
<dbReference type="Proteomes" id="UP000318053">
    <property type="component" value="Unassembled WGS sequence"/>
</dbReference>
<evidence type="ECO:0000313" key="2">
    <source>
        <dbReference type="Proteomes" id="UP000318053"/>
    </source>
</evidence>
<dbReference type="SUPFAM" id="SSF47240">
    <property type="entry name" value="Ferritin-like"/>
    <property type="match status" value="1"/>
</dbReference>
<keyword evidence="2" id="KW-1185">Reference proteome</keyword>
<dbReference type="EMBL" id="SJPK01000006">
    <property type="protein sequence ID" value="TWT66136.1"/>
    <property type="molecule type" value="Genomic_DNA"/>
</dbReference>
<evidence type="ECO:0000313" key="1">
    <source>
        <dbReference type="EMBL" id="TWT66136.1"/>
    </source>
</evidence>
<reference evidence="1 2" key="1">
    <citation type="submission" date="2019-02" db="EMBL/GenBank/DDBJ databases">
        <title>Deep-cultivation of Planctomycetes and their phenomic and genomic characterization uncovers novel biology.</title>
        <authorList>
            <person name="Wiegand S."/>
            <person name="Jogler M."/>
            <person name="Boedeker C."/>
            <person name="Pinto D."/>
            <person name="Vollmers J."/>
            <person name="Rivas-Marin E."/>
            <person name="Kohn T."/>
            <person name="Peeters S.H."/>
            <person name="Heuer A."/>
            <person name="Rast P."/>
            <person name="Oberbeckmann S."/>
            <person name="Bunk B."/>
            <person name="Jeske O."/>
            <person name="Meyerdierks A."/>
            <person name="Storesund J.E."/>
            <person name="Kallscheuer N."/>
            <person name="Luecker S."/>
            <person name="Lage O.M."/>
            <person name="Pohl T."/>
            <person name="Merkel B.J."/>
            <person name="Hornburger P."/>
            <person name="Mueller R.-W."/>
            <person name="Bruemmer F."/>
            <person name="Labrenz M."/>
            <person name="Spormann A.M."/>
            <person name="Op Den Camp H."/>
            <person name="Overmann J."/>
            <person name="Amann R."/>
            <person name="Jetten M.S.M."/>
            <person name="Mascher T."/>
            <person name="Medema M.H."/>
            <person name="Devos D.P."/>
            <person name="Kaster A.-K."/>
            <person name="Ovreas L."/>
            <person name="Rohde M."/>
            <person name="Galperin M.Y."/>
            <person name="Jogler C."/>
        </authorList>
    </citation>
    <scope>NUCLEOTIDE SEQUENCE [LARGE SCALE GENOMIC DNA]</scope>
    <source>
        <strain evidence="1 2">CA85</strain>
    </source>
</reference>